<dbReference type="EMBL" id="JACIGK010000001">
    <property type="protein sequence ID" value="MBB4264457.1"/>
    <property type="molecule type" value="Genomic_DNA"/>
</dbReference>
<gene>
    <name evidence="2" type="ORF">GGD89_000063</name>
</gene>
<name>A0A7W6R9P4_9PROT</name>
<evidence type="ECO:0000313" key="2">
    <source>
        <dbReference type="EMBL" id="MBB4264457.1"/>
    </source>
</evidence>
<proteinExistence type="predicted"/>
<protein>
    <submittedName>
        <fullName evidence="2">Uncharacterized protein</fullName>
    </submittedName>
</protein>
<keyword evidence="3" id="KW-1185">Reference proteome</keyword>
<feature type="region of interest" description="Disordered" evidence="1">
    <location>
        <begin position="1"/>
        <end position="21"/>
    </location>
</feature>
<comment type="caution">
    <text evidence="2">The sequence shown here is derived from an EMBL/GenBank/DDBJ whole genome shotgun (WGS) entry which is preliminary data.</text>
</comment>
<dbReference type="Proteomes" id="UP000554286">
    <property type="component" value="Unassembled WGS sequence"/>
</dbReference>
<sequence length="100" mass="10893">MQQDGRRSGSTRGGACGPGKAWRTEALVSDEDVVRATHETALANGACAPRAWRAAVGAYLERHPGISVYTAERIVSAVMRPVREDEERRRMTDGRIIGDV</sequence>
<organism evidence="2 3">
    <name type="scientific">Roseospira visakhapatnamensis</name>
    <dbReference type="NCBI Taxonomy" id="390880"/>
    <lineage>
        <taxon>Bacteria</taxon>
        <taxon>Pseudomonadati</taxon>
        <taxon>Pseudomonadota</taxon>
        <taxon>Alphaproteobacteria</taxon>
        <taxon>Rhodospirillales</taxon>
        <taxon>Rhodospirillaceae</taxon>
        <taxon>Roseospira</taxon>
    </lineage>
</organism>
<accession>A0A7W6R9P4</accession>
<evidence type="ECO:0000256" key="1">
    <source>
        <dbReference type="SAM" id="MobiDB-lite"/>
    </source>
</evidence>
<dbReference type="AlphaFoldDB" id="A0A7W6R9P4"/>
<reference evidence="2 3" key="1">
    <citation type="submission" date="2020-08" db="EMBL/GenBank/DDBJ databases">
        <title>Genome sequencing of Purple Non-Sulfur Bacteria from various extreme environments.</title>
        <authorList>
            <person name="Mayer M."/>
        </authorList>
    </citation>
    <scope>NUCLEOTIDE SEQUENCE [LARGE SCALE GENOMIC DNA]</scope>
    <source>
        <strain evidence="2 3">JA131</strain>
    </source>
</reference>
<evidence type="ECO:0000313" key="3">
    <source>
        <dbReference type="Proteomes" id="UP000554286"/>
    </source>
</evidence>